<gene>
    <name evidence="6" type="ORF">CLODIP_2_CD12133</name>
</gene>
<dbReference type="AlphaFoldDB" id="A0A8S1CPP6"/>
<feature type="domain" description="BAR" evidence="5">
    <location>
        <begin position="24"/>
        <end position="272"/>
    </location>
</feature>
<dbReference type="GO" id="GO:0005737">
    <property type="term" value="C:cytoplasm"/>
    <property type="evidence" value="ECO:0007669"/>
    <property type="project" value="InterPro"/>
</dbReference>
<dbReference type="InterPro" id="IPR001452">
    <property type="entry name" value="SH3_domain"/>
</dbReference>
<evidence type="ECO:0000256" key="2">
    <source>
        <dbReference type="ARBA" id="ARBA00022443"/>
    </source>
</evidence>
<evidence type="ECO:0000313" key="6">
    <source>
        <dbReference type="EMBL" id="CAB3370092.1"/>
    </source>
</evidence>
<dbReference type="EMBL" id="CADEPI010000050">
    <property type="protein sequence ID" value="CAB3370092.1"/>
    <property type="molecule type" value="Genomic_DNA"/>
</dbReference>
<comment type="caution">
    <text evidence="6">The sequence shown here is derived from an EMBL/GenBank/DDBJ whole genome shotgun (WGS) entry which is preliminary data.</text>
</comment>
<accession>A0A8S1CPP6</accession>
<dbReference type="SMART" id="SM00326">
    <property type="entry name" value="SH3"/>
    <property type="match status" value="1"/>
</dbReference>
<evidence type="ECO:0000313" key="7">
    <source>
        <dbReference type="Proteomes" id="UP000494165"/>
    </source>
</evidence>
<dbReference type="PANTHER" id="PTHR14167">
    <property type="entry name" value="SH3 DOMAIN-CONTAINING"/>
    <property type="match status" value="1"/>
</dbReference>
<name>A0A8S1CPP6_9INSE</name>
<dbReference type="InterPro" id="IPR036028">
    <property type="entry name" value="SH3-like_dom_sf"/>
</dbReference>
<protein>
    <recommendedName>
        <fullName evidence="8">Endophilin-A</fullName>
    </recommendedName>
</protein>
<keyword evidence="2 3" id="KW-0728">SH3 domain</keyword>
<evidence type="ECO:0000256" key="3">
    <source>
        <dbReference type="PROSITE-ProRule" id="PRU00192"/>
    </source>
</evidence>
<dbReference type="OrthoDB" id="14167at2759"/>
<keyword evidence="7" id="KW-1185">Reference proteome</keyword>
<reference evidence="6 7" key="1">
    <citation type="submission" date="2020-04" db="EMBL/GenBank/DDBJ databases">
        <authorList>
            <person name="Alioto T."/>
            <person name="Alioto T."/>
            <person name="Gomez Garrido J."/>
        </authorList>
    </citation>
    <scope>NUCLEOTIDE SEQUENCE [LARGE SCALE GENOMIC DNA]</scope>
</reference>
<organism evidence="6 7">
    <name type="scientific">Cloeon dipterum</name>
    <dbReference type="NCBI Taxonomy" id="197152"/>
    <lineage>
        <taxon>Eukaryota</taxon>
        <taxon>Metazoa</taxon>
        <taxon>Ecdysozoa</taxon>
        <taxon>Arthropoda</taxon>
        <taxon>Hexapoda</taxon>
        <taxon>Insecta</taxon>
        <taxon>Pterygota</taxon>
        <taxon>Palaeoptera</taxon>
        <taxon>Ephemeroptera</taxon>
        <taxon>Pisciforma</taxon>
        <taxon>Baetidae</taxon>
        <taxon>Cloeon</taxon>
    </lineage>
</organism>
<dbReference type="Gene3D" id="2.30.30.40">
    <property type="entry name" value="SH3 Domains"/>
    <property type="match status" value="1"/>
</dbReference>
<dbReference type="InterPro" id="IPR027267">
    <property type="entry name" value="AH/BAR_dom_sf"/>
</dbReference>
<dbReference type="CDD" id="cd07594">
    <property type="entry name" value="BAR_Endophilin_B"/>
    <property type="match status" value="1"/>
</dbReference>
<evidence type="ECO:0008006" key="8">
    <source>
        <dbReference type="Google" id="ProtNLM"/>
    </source>
</evidence>
<dbReference type="PANTHER" id="PTHR14167:SF76">
    <property type="entry name" value="ENDOPHILIN B, ISOFORM A"/>
    <property type="match status" value="1"/>
</dbReference>
<evidence type="ECO:0000259" key="5">
    <source>
        <dbReference type="PROSITE" id="PS51021"/>
    </source>
</evidence>
<dbReference type="PROSITE" id="PS50002">
    <property type="entry name" value="SH3"/>
    <property type="match status" value="1"/>
</dbReference>
<dbReference type="Gene3D" id="1.20.1270.60">
    <property type="entry name" value="Arfaptin homology (AH) domain/BAR domain"/>
    <property type="match status" value="1"/>
</dbReference>
<dbReference type="InterPro" id="IPR004148">
    <property type="entry name" value="BAR_dom"/>
</dbReference>
<evidence type="ECO:0000256" key="1">
    <source>
        <dbReference type="ARBA" id="ARBA00006697"/>
    </source>
</evidence>
<dbReference type="Pfam" id="PF14604">
    <property type="entry name" value="SH3_9"/>
    <property type="match status" value="1"/>
</dbReference>
<dbReference type="SMART" id="SM00721">
    <property type="entry name" value="BAR"/>
    <property type="match status" value="1"/>
</dbReference>
<evidence type="ECO:0000259" key="4">
    <source>
        <dbReference type="PROSITE" id="PS50002"/>
    </source>
</evidence>
<dbReference type="InterPro" id="IPR050384">
    <property type="entry name" value="Endophilin_SH3RF"/>
</dbReference>
<dbReference type="GO" id="GO:0061024">
    <property type="term" value="P:membrane organization"/>
    <property type="evidence" value="ECO:0007669"/>
    <property type="project" value="TreeGrafter"/>
</dbReference>
<dbReference type="Proteomes" id="UP000494165">
    <property type="component" value="Unassembled WGS sequence"/>
</dbReference>
<dbReference type="SUPFAM" id="SSF103657">
    <property type="entry name" value="BAR/IMD domain-like"/>
    <property type="match status" value="1"/>
</dbReference>
<proteinExistence type="inferred from homology"/>
<dbReference type="GO" id="GO:0016020">
    <property type="term" value="C:membrane"/>
    <property type="evidence" value="ECO:0007669"/>
    <property type="project" value="TreeGrafter"/>
</dbReference>
<feature type="domain" description="SH3" evidence="4">
    <location>
        <begin position="289"/>
        <end position="349"/>
    </location>
</feature>
<dbReference type="SUPFAM" id="SSF50044">
    <property type="entry name" value="SH3-domain"/>
    <property type="match status" value="1"/>
</dbReference>
<comment type="similarity">
    <text evidence="1">Belongs to the endophilin family.</text>
</comment>
<dbReference type="PROSITE" id="PS51021">
    <property type="entry name" value="BAR"/>
    <property type="match status" value="1"/>
</dbReference>
<sequence length="349" mass="38973">MDFNVKKLVGEAGTAISRLVQLTEEKLGTSERTELDSHFENLLERSDATKMWTEKLLKNTEAVLTPNPGYRVEDFLFEKIEKKRPNRLTNLEYLGLDMMEAGNVFGSSSPYGSALIKVGQIEQKLGTTEREYIGAVNQSYIMPLRKFLDGEMKTIMKERSILENKRIDLDSCKNKLRKARSIQGQQAAQKDGLNPQVVMEQAERELRLAQAEFDRQAEITRLLLEGISSSHASHLRCLHEMVQAQANYHAQCHTIMQSLATELANASLGKSSAPAAPQPSVATMVLGNEPRGKARVLCDYQANDSTELSLMADEVVVMVDDDPADAEYVIAQRGSQRGKVPRVFLEIIS</sequence>
<dbReference type="Pfam" id="PF03114">
    <property type="entry name" value="BAR"/>
    <property type="match status" value="1"/>
</dbReference>